<proteinExistence type="predicted"/>
<keyword evidence="3 8" id="KW-1133">Transmembrane helix</keyword>
<feature type="domain" description="Receptor ligand binding region" evidence="10">
    <location>
        <begin position="67"/>
        <end position="397"/>
    </location>
</feature>
<dbReference type="InterPro" id="IPR050726">
    <property type="entry name" value="mGluR"/>
</dbReference>
<keyword evidence="2 8" id="KW-0812">Transmembrane</keyword>
<dbReference type="CDD" id="cd06350">
    <property type="entry name" value="PBP1_GPCR_family_C-like"/>
    <property type="match status" value="1"/>
</dbReference>
<evidence type="ECO:0000256" key="2">
    <source>
        <dbReference type="ARBA" id="ARBA00022692"/>
    </source>
</evidence>
<dbReference type="InterPro" id="IPR028082">
    <property type="entry name" value="Peripla_BP_I"/>
</dbReference>
<keyword evidence="6" id="KW-0325">Glycoprotein</keyword>
<keyword evidence="5 12" id="KW-0675">Receptor</keyword>
<feature type="domain" description="Receptor ligand binding region" evidence="10">
    <location>
        <begin position="548"/>
        <end position="933"/>
    </location>
</feature>
<dbReference type="GO" id="GO:0016020">
    <property type="term" value="C:membrane"/>
    <property type="evidence" value="ECO:0007669"/>
    <property type="project" value="UniProtKB-SubCell"/>
</dbReference>
<dbReference type="InterPro" id="IPR041491">
    <property type="entry name" value="TRPM_SLOG"/>
</dbReference>
<feature type="compositionally biased region" description="Polar residues" evidence="7">
    <location>
        <begin position="1073"/>
        <end position="1090"/>
    </location>
</feature>
<evidence type="ECO:0000313" key="12">
    <source>
        <dbReference type="EMBL" id="EKC25151.1"/>
    </source>
</evidence>
<dbReference type="InParanoid" id="K1QUD4"/>
<dbReference type="Gene3D" id="3.40.50.2300">
    <property type="match status" value="5"/>
</dbReference>
<evidence type="ECO:0000256" key="3">
    <source>
        <dbReference type="ARBA" id="ARBA00022989"/>
    </source>
</evidence>
<dbReference type="SUPFAM" id="SSF53822">
    <property type="entry name" value="Periplasmic binding protein-like I"/>
    <property type="match status" value="3"/>
</dbReference>
<evidence type="ECO:0000259" key="10">
    <source>
        <dbReference type="Pfam" id="PF01094"/>
    </source>
</evidence>
<evidence type="ECO:0000259" key="11">
    <source>
        <dbReference type="Pfam" id="PF18139"/>
    </source>
</evidence>
<evidence type="ECO:0000256" key="4">
    <source>
        <dbReference type="ARBA" id="ARBA00023136"/>
    </source>
</evidence>
<feature type="compositionally biased region" description="Basic and acidic residues" evidence="7">
    <location>
        <begin position="1139"/>
        <end position="1157"/>
    </location>
</feature>
<feature type="compositionally biased region" description="Polar residues" evidence="7">
    <location>
        <begin position="1161"/>
        <end position="1177"/>
    </location>
</feature>
<feature type="chain" id="PRO_5043960400" evidence="9">
    <location>
        <begin position="23"/>
        <end position="1750"/>
    </location>
</feature>
<dbReference type="PANTHER" id="PTHR24060">
    <property type="entry name" value="METABOTROPIC GLUTAMATE RECEPTOR"/>
    <property type="match status" value="1"/>
</dbReference>
<feature type="domain" description="TRPM SLOG" evidence="11">
    <location>
        <begin position="1639"/>
        <end position="1712"/>
    </location>
</feature>
<protein>
    <submittedName>
        <fullName evidence="12">Metabotropic glutamate receptor 5</fullName>
    </submittedName>
</protein>
<organism evidence="12">
    <name type="scientific">Magallana gigas</name>
    <name type="common">Pacific oyster</name>
    <name type="synonym">Crassostrea gigas</name>
    <dbReference type="NCBI Taxonomy" id="29159"/>
    <lineage>
        <taxon>Eukaryota</taxon>
        <taxon>Metazoa</taxon>
        <taxon>Spiralia</taxon>
        <taxon>Lophotrochozoa</taxon>
        <taxon>Mollusca</taxon>
        <taxon>Bivalvia</taxon>
        <taxon>Autobranchia</taxon>
        <taxon>Pteriomorphia</taxon>
        <taxon>Ostreida</taxon>
        <taxon>Ostreoidea</taxon>
        <taxon>Ostreidae</taxon>
        <taxon>Magallana</taxon>
    </lineage>
</organism>
<evidence type="ECO:0000256" key="6">
    <source>
        <dbReference type="ARBA" id="ARBA00023180"/>
    </source>
</evidence>
<dbReference type="InterPro" id="IPR001828">
    <property type="entry name" value="ANF_lig-bd_rcpt"/>
</dbReference>
<keyword evidence="9" id="KW-0732">Signal</keyword>
<feature type="signal peptide" evidence="9">
    <location>
        <begin position="1"/>
        <end position="22"/>
    </location>
</feature>
<dbReference type="PRINTS" id="PR00248">
    <property type="entry name" value="GPCRMGR"/>
</dbReference>
<reference evidence="12" key="1">
    <citation type="journal article" date="2012" name="Nature">
        <title>The oyster genome reveals stress adaptation and complexity of shell formation.</title>
        <authorList>
            <person name="Zhang G."/>
            <person name="Fang X."/>
            <person name="Guo X."/>
            <person name="Li L."/>
            <person name="Luo R."/>
            <person name="Xu F."/>
            <person name="Yang P."/>
            <person name="Zhang L."/>
            <person name="Wang X."/>
            <person name="Qi H."/>
            <person name="Xiong Z."/>
            <person name="Que H."/>
            <person name="Xie Y."/>
            <person name="Holland P.W."/>
            <person name="Paps J."/>
            <person name="Zhu Y."/>
            <person name="Wu F."/>
            <person name="Chen Y."/>
            <person name="Wang J."/>
            <person name="Peng C."/>
            <person name="Meng J."/>
            <person name="Yang L."/>
            <person name="Liu J."/>
            <person name="Wen B."/>
            <person name="Zhang N."/>
            <person name="Huang Z."/>
            <person name="Zhu Q."/>
            <person name="Feng Y."/>
            <person name="Mount A."/>
            <person name="Hedgecock D."/>
            <person name="Xu Z."/>
            <person name="Liu Y."/>
            <person name="Domazet-Loso T."/>
            <person name="Du Y."/>
            <person name="Sun X."/>
            <person name="Zhang S."/>
            <person name="Liu B."/>
            <person name="Cheng P."/>
            <person name="Jiang X."/>
            <person name="Li J."/>
            <person name="Fan D."/>
            <person name="Wang W."/>
            <person name="Fu W."/>
            <person name="Wang T."/>
            <person name="Wang B."/>
            <person name="Zhang J."/>
            <person name="Peng Z."/>
            <person name="Li Y."/>
            <person name="Li N."/>
            <person name="Wang J."/>
            <person name="Chen M."/>
            <person name="He Y."/>
            <person name="Tan F."/>
            <person name="Song X."/>
            <person name="Zheng Q."/>
            <person name="Huang R."/>
            <person name="Yang H."/>
            <person name="Du X."/>
            <person name="Chen L."/>
            <person name="Yang M."/>
            <person name="Gaffney P.M."/>
            <person name="Wang S."/>
            <person name="Luo L."/>
            <person name="She Z."/>
            <person name="Ming Y."/>
            <person name="Huang W."/>
            <person name="Zhang S."/>
            <person name="Huang B."/>
            <person name="Zhang Y."/>
            <person name="Qu T."/>
            <person name="Ni P."/>
            <person name="Miao G."/>
            <person name="Wang J."/>
            <person name="Wang Q."/>
            <person name="Steinberg C.E."/>
            <person name="Wang H."/>
            <person name="Li N."/>
            <person name="Qian L."/>
            <person name="Zhang G."/>
            <person name="Li Y."/>
            <person name="Yang H."/>
            <person name="Liu X."/>
            <person name="Wang J."/>
            <person name="Yin Y."/>
            <person name="Wang J."/>
        </authorList>
    </citation>
    <scope>NUCLEOTIDE SEQUENCE [LARGE SCALE GENOMIC DNA]</scope>
    <source>
        <strain evidence="12">05x7-T-G4-1.051#20</strain>
    </source>
</reference>
<evidence type="ECO:0000256" key="7">
    <source>
        <dbReference type="SAM" id="MobiDB-lite"/>
    </source>
</evidence>
<evidence type="ECO:0000256" key="1">
    <source>
        <dbReference type="ARBA" id="ARBA00004141"/>
    </source>
</evidence>
<dbReference type="Pfam" id="PF01094">
    <property type="entry name" value="ANF_receptor"/>
    <property type="match status" value="2"/>
</dbReference>
<dbReference type="Pfam" id="PF18139">
    <property type="entry name" value="LSDAT_euk"/>
    <property type="match status" value="1"/>
</dbReference>
<dbReference type="InterPro" id="IPR000337">
    <property type="entry name" value="GPCR_3"/>
</dbReference>
<comment type="subcellular location">
    <subcellularLocation>
        <location evidence="1">Membrane</location>
        <topology evidence="1">Multi-pass membrane protein</topology>
    </subcellularLocation>
</comment>
<evidence type="ECO:0000256" key="8">
    <source>
        <dbReference type="SAM" id="Phobius"/>
    </source>
</evidence>
<feature type="compositionally biased region" description="Polar residues" evidence="7">
    <location>
        <begin position="1106"/>
        <end position="1117"/>
    </location>
</feature>
<accession>K1QUD4</accession>
<dbReference type="HOGENOM" id="CLU_239433_0_0_1"/>
<dbReference type="GO" id="GO:0004930">
    <property type="term" value="F:G protein-coupled receptor activity"/>
    <property type="evidence" value="ECO:0007669"/>
    <property type="project" value="InterPro"/>
</dbReference>
<feature type="transmembrane region" description="Helical" evidence="8">
    <location>
        <begin position="1473"/>
        <end position="1497"/>
    </location>
</feature>
<evidence type="ECO:0000256" key="5">
    <source>
        <dbReference type="ARBA" id="ARBA00023170"/>
    </source>
</evidence>
<keyword evidence="4 8" id="KW-0472">Membrane</keyword>
<sequence length="1750" mass="195312">MSLSLTFTFALLTSVLIDPVSGNQQCQASPLLINPTAQVRFSVVSSIRQSTRTEECYRVSQNAVQYLAAIQWAVDVINSLEFLKVMSLGFDIYDDCGLDRLSTYGAMNAVSTSFPAKVTNCTENKTIYNLGILGTSRSQTAKNVASLLIGTNIPMLSPFASLPELRNYDNFLRTTPDDTQQVKAIVQLLLELDWTYVAAIHTDDNYGYNGIKEIQVLAKIHNICVDVVESFSSTEDFSSDTTRHNLYGKLEKQQERSEGRRLGVIYFGNKNVIKSLLSRIRLDNKFKELIWLMTDFVGRSEDVFSTVENVSSGYITVSSASVLIEGARNHFNDTWNNRTSGSEDPIERLLSEVGNEAQESYRSDYVRPVVDAVFAMATAFNDVFKDKCQSYTSVCDGFWEYLQQNYLRRLKLVDFSYSSLNSTLEPKELIEMGRRIRFSGLGDYLATDTTPLYDINVFRNGKFEKVGEYLNRTLQVNTSSLQSYKSSVCARVCENCRSKPEIPYRYQYGGDQSQAIILGIFPLHTINETDKYGCGDLDTGSYFVLVVEAFFFAVKEISQKTNMNFSALAFDDCYSKNRISLILSEFFSGKLKIPDEQGNFLDPNNVVTVIGAAASGVTVPMTFQFTALGIPVISYASSSPDLDDRINYPYFLRTVPSDVDQARAMIEIVKHLKWKYIGGILYVNNNYGSKGKELLMRYANESDICIGKAIELQEAEDNSYDVIDEMKRTNSDVFLYFGTDVRLKSLLVKMKTDRYKSVVFLASEDWGERQDILDEHGDAVIGSITSKFETRSAVTGFDSYLQDLKPDVQNSNDWFRKFWTNFFNCNPPGRFDKTKTNDCPPSTGFTRSNIEQLVKNQRIVHVMNAVFAVGTAMVRVKEKLCQGVSYPCENIKSHVDDVVKEIQAVELSGGGLTYSVFNANRNGNVGFQILNIQKRDVTSYQYKQVGEYKNGQLTLSSNFRFYNASGNPREIKALCTKETCSHCIFSKPAESAPSRPAVIPNGTEEFRIAEIILIALLGFFLVFFIFSIVIITRYFKSKIKGIIENKPKVMYVNETPAASNPLLSGKGIHFQNPGHSNGSMSVRNDGSSGQRGFDNQAFVRESYNHLNDGSETSSSRGQRLDYSPLSPDPPVVGGKRIKRTSESQEFRPDLPPRDHPPSRIKYNSNSSLDSGGTTTPTVPKMGITRSMQANGQVPGDSGTPSPTGPKSARLLPTIDPITHTPVSPLASPTHSSSSSNEHGDAVIGSITSKFETRSAVTGFDSYLQDLKPDVQNSNDWFRKFWTNFFNCNPPGRFDKTKTNDCPPSTGFTRSNIEQLVKNQRIVHVMNAVFAVGTAMVRVKEKLCQGVSYPCENIKSHVDDVVKEIQAVELSGGGLTYSVFNANRNGNVGFQILNIQKRDVTSYQYKQVGEYKNGQLTLSSNFRFYNASGNPREIEALCTKETCSHCLFSKPAESASSTSIVGPNGTEEFRIAEIILIALLGFFLVFFILSIVIITRYFKSKIKGIIENKPKVMYVNETPAASNPLLLGNGIHFQNPGHSNGTMSVRNDGSSGQRVSWILSQGEPLKISKIIREMVEEYVYLEKPNQASPIRLVSIPSKEVVDNETLYFDLPEVYENETKDEYSNSVYMSLRAHACSTDYIDFRLTFESRLHRPQANERNAVLLVLVEGDLSAVDHVRRATESGIPVVVVQGTGGAADLLAQHINAVKNGQKLDWRIFLPTLFGIQLEEVGVNELERDLETIGDKAFLVGAI</sequence>
<feature type="transmembrane region" description="Helical" evidence="8">
    <location>
        <begin position="1011"/>
        <end position="1031"/>
    </location>
</feature>
<feature type="region of interest" description="Disordered" evidence="7">
    <location>
        <begin position="1062"/>
        <end position="1093"/>
    </location>
</feature>
<dbReference type="EMBL" id="JH817970">
    <property type="protein sequence ID" value="EKC25151.1"/>
    <property type="molecule type" value="Genomic_DNA"/>
</dbReference>
<evidence type="ECO:0000256" key="9">
    <source>
        <dbReference type="SAM" id="SignalP"/>
    </source>
</evidence>
<feature type="compositionally biased region" description="Low complexity" evidence="7">
    <location>
        <begin position="1194"/>
        <end position="1205"/>
    </location>
</feature>
<name>K1QUD4_MAGGI</name>
<feature type="region of interest" description="Disordered" evidence="7">
    <location>
        <begin position="1106"/>
        <end position="1240"/>
    </location>
</feature>
<gene>
    <name evidence="12" type="ORF">CGI_10015635</name>
</gene>